<organism evidence="4 5">
    <name type="scientific">Bacteroides caecicola</name>
    <dbReference type="NCBI Taxonomy" id="1462569"/>
    <lineage>
        <taxon>Bacteria</taxon>
        <taxon>Pseudomonadati</taxon>
        <taxon>Bacteroidota</taxon>
        <taxon>Bacteroidia</taxon>
        <taxon>Bacteroidales</taxon>
        <taxon>Bacteroidaceae</taxon>
        <taxon>Bacteroides</taxon>
    </lineage>
</organism>
<proteinExistence type="predicted"/>
<dbReference type="RefSeq" id="WP_087249362.1">
    <property type="nucleotide sequence ID" value="NZ_JACJKJ010000014.1"/>
</dbReference>
<dbReference type="PANTHER" id="PTHR11496">
    <property type="entry name" value="ALCOHOL DEHYDROGENASE"/>
    <property type="match status" value="1"/>
</dbReference>
<comment type="caution">
    <text evidence="4">The sequence shown here is derived from an EMBL/GenBank/DDBJ whole genome shotgun (WGS) entry which is preliminary data.</text>
</comment>
<feature type="domain" description="Fe-containing alcohol dehydrogenase-like C-terminal" evidence="3">
    <location>
        <begin position="192"/>
        <end position="388"/>
    </location>
</feature>
<name>A0ABS2FAI1_9BACE</name>
<dbReference type="Pfam" id="PF00465">
    <property type="entry name" value="Fe-ADH"/>
    <property type="match status" value="1"/>
</dbReference>
<evidence type="ECO:0000256" key="1">
    <source>
        <dbReference type="ARBA" id="ARBA00023002"/>
    </source>
</evidence>
<dbReference type="Pfam" id="PF25137">
    <property type="entry name" value="ADH_Fe_C"/>
    <property type="match status" value="1"/>
</dbReference>
<feature type="domain" description="Alcohol dehydrogenase iron-type/glycerol dehydrogenase GldA" evidence="2">
    <location>
        <begin position="8"/>
        <end position="181"/>
    </location>
</feature>
<dbReference type="CDD" id="cd08185">
    <property type="entry name" value="Fe-ADH-like"/>
    <property type="match status" value="1"/>
</dbReference>
<keyword evidence="5" id="KW-1185">Reference proteome</keyword>
<keyword evidence="1" id="KW-0560">Oxidoreductase</keyword>
<dbReference type="Gene3D" id="3.40.50.1970">
    <property type="match status" value="1"/>
</dbReference>
<dbReference type="Gene3D" id="1.20.1090.10">
    <property type="entry name" value="Dehydroquinate synthase-like - alpha domain"/>
    <property type="match status" value="1"/>
</dbReference>
<sequence>MSFKVFMPTLWYFGQGALNELGKQQLPGKKALLVISNGKSMRANGYLERTENQLKSAGADYVVFDKIGANPLKPVIMEGAATAREAQCDFVVALGGGSVMDASKAIALMATNDGDLWDYVQGGTGKGKPIENHPLPIVAITTTAGTGSEVDCGGVVNNPDTNEKMGIVYPVLFPTLSIVDPELMATVPPTFTAYQGFDTLLQATECYISRASNLMCDMVARATIENVGKYLARAVKDGHDMEAREHVAFANTMSGYAMMTGSCTSEHAMEHAMSAYHPALPHGAGLIMISREYYTYFINHNVRGERFIDMAKMLGKEDAGEPMDFVKALVDLQRACDVDGLKMSDYGIRPDEFEQFAKNARETTAGLFMADPVEMSHEDCVEIYRKSYR</sequence>
<evidence type="ECO:0000313" key="4">
    <source>
        <dbReference type="EMBL" id="MBM6807051.1"/>
    </source>
</evidence>
<evidence type="ECO:0000259" key="2">
    <source>
        <dbReference type="Pfam" id="PF00465"/>
    </source>
</evidence>
<dbReference type="Proteomes" id="UP000782117">
    <property type="component" value="Unassembled WGS sequence"/>
</dbReference>
<protein>
    <submittedName>
        <fullName evidence="4">Iron-containing alcohol dehydrogenase</fullName>
    </submittedName>
</protein>
<dbReference type="EMBL" id="JACJKJ010000014">
    <property type="protein sequence ID" value="MBM6807051.1"/>
    <property type="molecule type" value="Genomic_DNA"/>
</dbReference>
<accession>A0ABS2FAI1</accession>
<dbReference type="InterPro" id="IPR001670">
    <property type="entry name" value="ADH_Fe/GldA"/>
</dbReference>
<evidence type="ECO:0000259" key="3">
    <source>
        <dbReference type="Pfam" id="PF25137"/>
    </source>
</evidence>
<dbReference type="InterPro" id="IPR056798">
    <property type="entry name" value="ADH_Fe_C"/>
</dbReference>
<reference evidence="4 5" key="1">
    <citation type="journal article" date="2021" name="Sci. Rep.">
        <title>The distribution of antibiotic resistance genes in chicken gut microbiota commensals.</title>
        <authorList>
            <person name="Juricova H."/>
            <person name="Matiasovicova J."/>
            <person name="Kubasova T."/>
            <person name="Cejkova D."/>
            <person name="Rychlik I."/>
        </authorList>
    </citation>
    <scope>NUCLEOTIDE SEQUENCE [LARGE SCALE GENOMIC DNA]</scope>
    <source>
        <strain evidence="4 5">An768</strain>
    </source>
</reference>
<dbReference type="SUPFAM" id="SSF56796">
    <property type="entry name" value="Dehydroquinate synthase-like"/>
    <property type="match status" value="1"/>
</dbReference>
<gene>
    <name evidence="4" type="ORF">H6A24_11205</name>
</gene>
<evidence type="ECO:0000313" key="5">
    <source>
        <dbReference type="Proteomes" id="UP000782117"/>
    </source>
</evidence>
<dbReference type="PANTHER" id="PTHR11496:SF104">
    <property type="entry name" value="3-DEOXY-ALPHA-D-MANNO-OCTULOSONATE 8-OXIDASE"/>
    <property type="match status" value="1"/>
</dbReference>
<dbReference type="InterPro" id="IPR039697">
    <property type="entry name" value="Alcohol_dehydrogenase_Fe"/>
</dbReference>